<organism evidence="2 3">
    <name type="scientific">Cellulosimicrobium aquatile</name>
    <dbReference type="NCBI Taxonomy" id="1612203"/>
    <lineage>
        <taxon>Bacteria</taxon>
        <taxon>Bacillati</taxon>
        <taxon>Actinomycetota</taxon>
        <taxon>Actinomycetes</taxon>
        <taxon>Micrococcales</taxon>
        <taxon>Promicromonosporaceae</taxon>
        <taxon>Cellulosimicrobium</taxon>
    </lineage>
</organism>
<feature type="transmembrane region" description="Helical" evidence="1">
    <location>
        <begin position="201"/>
        <end position="218"/>
    </location>
</feature>
<keyword evidence="3" id="KW-1185">Reference proteome</keyword>
<gene>
    <name evidence="2" type="ORF">SAMN05518682_2006</name>
</gene>
<keyword evidence="1" id="KW-1133">Transmembrane helix</keyword>
<keyword evidence="1" id="KW-0812">Transmembrane</keyword>
<dbReference type="RefSeq" id="WP_076404833.1">
    <property type="nucleotide sequence ID" value="NZ_FTMI01000003.1"/>
</dbReference>
<evidence type="ECO:0008006" key="4">
    <source>
        <dbReference type="Google" id="ProtNLM"/>
    </source>
</evidence>
<accession>A0A1N6RM77</accession>
<proteinExistence type="predicted"/>
<feature type="transmembrane region" description="Helical" evidence="1">
    <location>
        <begin position="142"/>
        <end position="162"/>
    </location>
</feature>
<name>A0A1N6RM77_9MICO</name>
<feature type="transmembrane region" description="Helical" evidence="1">
    <location>
        <begin position="12"/>
        <end position="30"/>
    </location>
</feature>
<evidence type="ECO:0000313" key="3">
    <source>
        <dbReference type="Proteomes" id="UP000186235"/>
    </source>
</evidence>
<reference evidence="3" key="1">
    <citation type="submission" date="2017-01" db="EMBL/GenBank/DDBJ databases">
        <authorList>
            <person name="Varghese N."/>
            <person name="Submissions S."/>
        </authorList>
    </citation>
    <scope>NUCLEOTIDE SEQUENCE [LARGE SCALE GENOMIC DNA]</scope>
    <source>
        <strain evidence="3">3bp</strain>
    </source>
</reference>
<evidence type="ECO:0000313" key="2">
    <source>
        <dbReference type="EMBL" id="SIQ29877.1"/>
    </source>
</evidence>
<feature type="transmembrane region" description="Helical" evidence="1">
    <location>
        <begin position="174"/>
        <end position="195"/>
    </location>
</feature>
<keyword evidence="1" id="KW-0472">Membrane</keyword>
<dbReference type="Proteomes" id="UP000186235">
    <property type="component" value="Unassembled WGS sequence"/>
</dbReference>
<dbReference type="EMBL" id="FTMI01000003">
    <property type="protein sequence ID" value="SIQ29877.1"/>
    <property type="molecule type" value="Genomic_DNA"/>
</dbReference>
<dbReference type="AlphaFoldDB" id="A0A1N6RM77"/>
<evidence type="ECO:0000256" key="1">
    <source>
        <dbReference type="SAM" id="Phobius"/>
    </source>
</evidence>
<sequence>MGWYTEHVVDTGRAPALFALVGFVVTFVVVRSITRRIRARAAAAAATTTGAPGHEPADDAPPPSRRSLLGDVSIGGVHVHHQVWGILLVLLTGMLEFRYSPGHPWSEVLALLFGAGAALALDEFALWLYVDDVYWAEEGQRSIDAILVGGALGGALLLSASPIGVTSDDASGGWLAYTVTVVVHLALAFVCVLKGKLATGLVGVVVPVVALVGALRLAKPSSFWARRRYGRRPRRLARAQERFGARYRARRERVRNLVGGRADDDPPPA</sequence>
<protein>
    <recommendedName>
        <fullName evidence="4">Integral membrane protein</fullName>
    </recommendedName>
</protein>
<feature type="transmembrane region" description="Helical" evidence="1">
    <location>
        <begin position="108"/>
        <end position="130"/>
    </location>
</feature>